<proteinExistence type="predicted"/>
<sequence>MIDYMTYIAYVYELIDGRYRSIHTIVDSD</sequence>
<dbReference type="EMBL" id="MN739197">
    <property type="protein sequence ID" value="QHS93120.1"/>
    <property type="molecule type" value="Genomic_DNA"/>
</dbReference>
<organism evidence="1">
    <name type="scientific">viral metagenome</name>
    <dbReference type="NCBI Taxonomy" id="1070528"/>
    <lineage>
        <taxon>unclassified sequences</taxon>
        <taxon>metagenomes</taxon>
        <taxon>organismal metagenomes</taxon>
    </lineage>
</organism>
<reference evidence="1" key="1">
    <citation type="journal article" date="2020" name="Nature">
        <title>Giant virus diversity and host interactions through global metagenomics.</title>
        <authorList>
            <person name="Schulz F."/>
            <person name="Roux S."/>
            <person name="Paez-Espino D."/>
            <person name="Jungbluth S."/>
            <person name="Walsh D.A."/>
            <person name="Denef V.J."/>
            <person name="McMahon K.D."/>
            <person name="Konstantinidis K.T."/>
            <person name="Eloe-Fadrosh E.A."/>
            <person name="Kyrpides N.C."/>
            <person name="Woyke T."/>
        </authorList>
    </citation>
    <scope>NUCLEOTIDE SEQUENCE</scope>
    <source>
        <strain evidence="1">GVMAG-M-3300017651-5</strain>
    </source>
</reference>
<dbReference type="AlphaFoldDB" id="A0A6C0BM59"/>
<accession>A0A6C0BM59</accession>
<evidence type="ECO:0000313" key="1">
    <source>
        <dbReference type="EMBL" id="QHS93120.1"/>
    </source>
</evidence>
<name>A0A6C0BM59_9ZZZZ</name>
<protein>
    <submittedName>
        <fullName evidence="1">Uncharacterized protein</fullName>
    </submittedName>
</protein>